<evidence type="ECO:0008006" key="5">
    <source>
        <dbReference type="Google" id="ProtNLM"/>
    </source>
</evidence>
<dbReference type="CDD" id="cd00920">
    <property type="entry name" value="Cupredoxin"/>
    <property type="match status" value="1"/>
</dbReference>
<dbReference type="PANTHER" id="PTHR34883">
    <property type="entry name" value="SERINE-RICH PROTEIN, PUTATIVE-RELATED-RELATED"/>
    <property type="match status" value="1"/>
</dbReference>
<dbReference type="OrthoDB" id="5421909at2759"/>
<dbReference type="InterPro" id="IPR052953">
    <property type="entry name" value="Ser-rich/MCO-related"/>
</dbReference>
<dbReference type="Proteomes" id="UP000297299">
    <property type="component" value="Unassembled WGS sequence"/>
</dbReference>
<feature type="region of interest" description="Disordered" evidence="1">
    <location>
        <begin position="166"/>
        <end position="237"/>
    </location>
</feature>
<reference evidence="3 4" key="1">
    <citation type="submission" date="2017-11" db="EMBL/GenBank/DDBJ databases">
        <title>Comparative genomics of Botrytis spp.</title>
        <authorList>
            <person name="Valero-Jimenez C.A."/>
            <person name="Tapia P."/>
            <person name="Veloso J."/>
            <person name="Silva-Moreno E."/>
            <person name="Staats M."/>
            <person name="Valdes J.H."/>
            <person name="Van Kan J.A.L."/>
        </authorList>
    </citation>
    <scope>NUCLEOTIDE SEQUENCE [LARGE SCALE GENOMIC DNA]</scope>
    <source>
        <strain evidence="3 4">MUCL2830</strain>
    </source>
</reference>
<dbReference type="AlphaFoldDB" id="A0A4Y8CY63"/>
<dbReference type="InterPro" id="IPR008972">
    <property type="entry name" value="Cupredoxin"/>
</dbReference>
<comment type="caution">
    <text evidence="3">The sequence shown here is derived from an EMBL/GenBank/DDBJ whole genome shotgun (WGS) entry which is preliminary data.</text>
</comment>
<protein>
    <recommendedName>
        <fullName evidence="5">Phytocyanin domain-containing protein</fullName>
    </recommendedName>
</protein>
<dbReference type="EMBL" id="PHWZ01000273">
    <property type="protein sequence ID" value="TEY50707.1"/>
    <property type="molecule type" value="Genomic_DNA"/>
</dbReference>
<feature type="chain" id="PRO_5021246571" description="Phytocyanin domain-containing protein" evidence="2">
    <location>
        <begin position="20"/>
        <end position="280"/>
    </location>
</feature>
<accession>A0A4Y8CY63</accession>
<dbReference type="SUPFAM" id="SSF49503">
    <property type="entry name" value="Cupredoxins"/>
    <property type="match status" value="1"/>
</dbReference>
<keyword evidence="4" id="KW-1185">Reference proteome</keyword>
<evidence type="ECO:0000256" key="1">
    <source>
        <dbReference type="SAM" id="MobiDB-lite"/>
    </source>
</evidence>
<feature type="signal peptide" evidence="2">
    <location>
        <begin position="1"/>
        <end position="19"/>
    </location>
</feature>
<dbReference type="STRING" id="38488.A0A4Y8CY63"/>
<gene>
    <name evidence="3" type="ORF">BOTCAL_0274g00060</name>
</gene>
<sequence>MYFTQSLLLSALSISTVYAATNTTGPQTHIVRVGQANNSTALRYFPDNVSAKVGDTIQFQFAAGNHTVTQSTFDAPCVPISQSSNNTGVFSGYMSVAAGLNSTGIVPVFSMPVKVATPLWFYCSQGKHCQNGMVLVVNENTAANSSRSLANYAALAAKATQNLAPAINGTSSSSSSTSSSSNSGSSGSTGSSSGSSSGSSYGSSSGSSGSDSSSTATTLSPASGTSSSNSGDSSAAAAASGTATSSTALTAATANAGNKFGAQNVMGYMGALGAGVMVLL</sequence>
<evidence type="ECO:0000256" key="2">
    <source>
        <dbReference type="SAM" id="SignalP"/>
    </source>
</evidence>
<evidence type="ECO:0000313" key="3">
    <source>
        <dbReference type="EMBL" id="TEY50707.1"/>
    </source>
</evidence>
<name>A0A4Y8CY63_9HELO</name>
<keyword evidence="2" id="KW-0732">Signal</keyword>
<dbReference type="PANTHER" id="PTHR34883:SF17">
    <property type="entry name" value="CUPREDOXIN"/>
    <property type="match status" value="1"/>
</dbReference>
<dbReference type="Gene3D" id="2.60.40.420">
    <property type="entry name" value="Cupredoxins - blue copper proteins"/>
    <property type="match status" value="1"/>
</dbReference>
<evidence type="ECO:0000313" key="4">
    <source>
        <dbReference type="Proteomes" id="UP000297299"/>
    </source>
</evidence>
<proteinExistence type="predicted"/>
<organism evidence="3 4">
    <name type="scientific">Botryotinia calthae</name>
    <dbReference type="NCBI Taxonomy" id="38488"/>
    <lineage>
        <taxon>Eukaryota</taxon>
        <taxon>Fungi</taxon>
        <taxon>Dikarya</taxon>
        <taxon>Ascomycota</taxon>
        <taxon>Pezizomycotina</taxon>
        <taxon>Leotiomycetes</taxon>
        <taxon>Helotiales</taxon>
        <taxon>Sclerotiniaceae</taxon>
        <taxon>Botryotinia</taxon>
    </lineage>
</organism>